<dbReference type="FunFam" id="1.20.58.1040:FF:000004">
    <property type="entry name" value="O-Glycosyl hydrolase family 17 protein"/>
    <property type="match status" value="1"/>
</dbReference>
<keyword evidence="3" id="KW-0378">Hydrolase</keyword>
<dbReference type="PANTHER" id="PTHR32227">
    <property type="entry name" value="GLUCAN ENDO-1,3-BETA-GLUCOSIDASE BG1-RELATED-RELATED"/>
    <property type="match status" value="1"/>
</dbReference>
<protein>
    <recommendedName>
        <fullName evidence="8">X8 domain-containing protein</fullName>
    </recommendedName>
</protein>
<dbReference type="EnsemblPlants" id="LPERR07G14900.1">
    <property type="protein sequence ID" value="LPERR07G14900.1"/>
    <property type="gene ID" value="LPERR07G14900"/>
</dbReference>
<keyword evidence="5" id="KW-0326">Glycosidase</keyword>
<evidence type="ECO:0000256" key="6">
    <source>
        <dbReference type="RuleBase" id="RU004335"/>
    </source>
</evidence>
<dbReference type="Gramene" id="LPERR07G14900.1">
    <property type="protein sequence ID" value="LPERR07G14900.1"/>
    <property type="gene ID" value="LPERR07G14900"/>
</dbReference>
<dbReference type="InterPro" id="IPR012946">
    <property type="entry name" value="X8"/>
</dbReference>
<dbReference type="Gene3D" id="1.20.58.1040">
    <property type="match status" value="2"/>
</dbReference>
<dbReference type="InterPro" id="IPR017853">
    <property type="entry name" value="GH"/>
</dbReference>
<sequence>MALNRLLRVLILAVAFPLLFVSHTDAGEIGVCYGRDANNLIDPPAVVKLLQAHGVNVVRIYDTDETVLNALANTNIKVMVALPNRDLASAGQDLSSATNWVNKNVVPYRNRGTLINGVAVGNEVFKQQPDLNGMLVSAMQNVQKALENLNLANDIKVSSPVAFDALDVSFPPSDGRFKAEYAQSVLKPMIDFLKRTDSYFMVNLYPMYAAADPNSHISIEYATFRPNDGVRDTNTGKVYFNLFDAELDAVYAAIDKLVGRSSLRTSLAQGGGAYLDVKVPESGHKNGGRRNPRFSTLADAGVDSIASIENAQAYNNGLVKRVLFGESGMRDVSVYIFSLFNENLKPGEGDFGMFYPDGSEVYKVDFHGGSPPPSPSGACPTKATWCVAKTGASNDALQKALDWACSNDADCSAIQQGKACYEPNNMVAHASYAFNDYYQRKGQASGTCDFSGAATIVYKPSSSICDPNPSWCVAKPEVGDTRLQNELDYACGSCADCSAIQSGARCFNPDTKVAHATYAFNDYYQTSGRASGSCDFNGAASIVRQQPSNIFYY</sequence>
<feature type="domain" description="X8" evidence="8">
    <location>
        <begin position="470"/>
        <end position="551"/>
    </location>
</feature>
<name>A0A0D9WZW3_9ORYZ</name>
<dbReference type="Proteomes" id="UP000032180">
    <property type="component" value="Chromosome 7"/>
</dbReference>
<keyword evidence="2 7" id="KW-0732">Signal</keyword>
<accession>A0A0D9WZW3</accession>
<dbReference type="AlphaFoldDB" id="A0A0D9WZW3"/>
<evidence type="ECO:0000256" key="3">
    <source>
        <dbReference type="ARBA" id="ARBA00022801"/>
    </source>
</evidence>
<feature type="chain" id="PRO_5002349280" description="X8 domain-containing protein" evidence="7">
    <location>
        <begin position="27"/>
        <end position="553"/>
    </location>
</feature>
<evidence type="ECO:0000256" key="2">
    <source>
        <dbReference type="ARBA" id="ARBA00022729"/>
    </source>
</evidence>
<evidence type="ECO:0000256" key="1">
    <source>
        <dbReference type="ARBA" id="ARBA00008773"/>
    </source>
</evidence>
<evidence type="ECO:0000256" key="5">
    <source>
        <dbReference type="ARBA" id="ARBA00023295"/>
    </source>
</evidence>
<dbReference type="Pfam" id="PF07983">
    <property type="entry name" value="X8"/>
    <property type="match status" value="2"/>
</dbReference>
<dbReference type="eggNOG" id="ENOG502QRGZ">
    <property type="taxonomic scope" value="Eukaryota"/>
</dbReference>
<evidence type="ECO:0000313" key="9">
    <source>
        <dbReference type="EnsemblPlants" id="LPERR07G14900.1"/>
    </source>
</evidence>
<reference evidence="9 10" key="1">
    <citation type="submission" date="2012-08" db="EMBL/GenBank/DDBJ databases">
        <title>Oryza genome evolution.</title>
        <authorList>
            <person name="Wing R.A."/>
        </authorList>
    </citation>
    <scope>NUCLEOTIDE SEQUENCE</scope>
</reference>
<evidence type="ECO:0000256" key="4">
    <source>
        <dbReference type="ARBA" id="ARBA00023157"/>
    </source>
</evidence>
<dbReference type="HOGENOM" id="CLU_024953_3_2_1"/>
<evidence type="ECO:0000259" key="8">
    <source>
        <dbReference type="SMART" id="SM00768"/>
    </source>
</evidence>
<proteinExistence type="inferred from homology"/>
<dbReference type="Pfam" id="PF00332">
    <property type="entry name" value="Glyco_hydro_17"/>
    <property type="match status" value="1"/>
</dbReference>
<reference evidence="9" key="3">
    <citation type="submission" date="2015-04" db="UniProtKB">
        <authorList>
            <consortium name="EnsemblPlants"/>
        </authorList>
    </citation>
    <scope>IDENTIFICATION</scope>
</reference>
<dbReference type="InterPro" id="IPR000490">
    <property type="entry name" value="Glyco_hydro_17"/>
</dbReference>
<organism evidence="9 10">
    <name type="scientific">Leersia perrieri</name>
    <dbReference type="NCBI Taxonomy" id="77586"/>
    <lineage>
        <taxon>Eukaryota</taxon>
        <taxon>Viridiplantae</taxon>
        <taxon>Streptophyta</taxon>
        <taxon>Embryophyta</taxon>
        <taxon>Tracheophyta</taxon>
        <taxon>Spermatophyta</taxon>
        <taxon>Magnoliopsida</taxon>
        <taxon>Liliopsida</taxon>
        <taxon>Poales</taxon>
        <taxon>Poaceae</taxon>
        <taxon>BOP clade</taxon>
        <taxon>Oryzoideae</taxon>
        <taxon>Oryzeae</taxon>
        <taxon>Oryzinae</taxon>
        <taxon>Leersia</taxon>
    </lineage>
</organism>
<dbReference type="Gene3D" id="3.20.20.80">
    <property type="entry name" value="Glycosidases"/>
    <property type="match status" value="1"/>
</dbReference>
<dbReference type="FunFam" id="3.20.20.80:FF:000074">
    <property type="entry name" value="Hydrolase, hydrolyzing O-glycosyl compounds"/>
    <property type="match status" value="1"/>
</dbReference>
<dbReference type="InterPro" id="IPR044965">
    <property type="entry name" value="Glyco_hydro_17_plant"/>
</dbReference>
<dbReference type="FunFam" id="1.20.58.1040:FF:000006">
    <property type="entry name" value="Os07g0539400 protein"/>
    <property type="match status" value="1"/>
</dbReference>
<feature type="signal peptide" evidence="7">
    <location>
        <begin position="1"/>
        <end position="26"/>
    </location>
</feature>
<dbReference type="GO" id="GO:0005975">
    <property type="term" value="P:carbohydrate metabolic process"/>
    <property type="evidence" value="ECO:0007669"/>
    <property type="project" value="InterPro"/>
</dbReference>
<comment type="similarity">
    <text evidence="1 6">Belongs to the glycosyl hydrolase 17 family.</text>
</comment>
<evidence type="ECO:0000313" key="10">
    <source>
        <dbReference type="Proteomes" id="UP000032180"/>
    </source>
</evidence>
<keyword evidence="4" id="KW-1015">Disulfide bond</keyword>
<keyword evidence="10" id="KW-1185">Reference proteome</keyword>
<dbReference type="STRING" id="77586.A0A0D9WZW3"/>
<feature type="domain" description="X8" evidence="8">
    <location>
        <begin position="384"/>
        <end position="467"/>
    </location>
</feature>
<reference evidence="10" key="2">
    <citation type="submission" date="2013-12" db="EMBL/GenBank/DDBJ databases">
        <authorList>
            <person name="Yu Y."/>
            <person name="Lee S."/>
            <person name="de Baynast K."/>
            <person name="Wissotski M."/>
            <person name="Liu L."/>
            <person name="Talag J."/>
            <person name="Goicoechea J."/>
            <person name="Angelova A."/>
            <person name="Jetty R."/>
            <person name="Kudrna D."/>
            <person name="Golser W."/>
            <person name="Rivera L."/>
            <person name="Zhang J."/>
            <person name="Wing R."/>
        </authorList>
    </citation>
    <scope>NUCLEOTIDE SEQUENCE</scope>
</reference>
<evidence type="ECO:0000256" key="7">
    <source>
        <dbReference type="SAM" id="SignalP"/>
    </source>
</evidence>
<dbReference type="SUPFAM" id="SSF51445">
    <property type="entry name" value="(Trans)glycosidases"/>
    <property type="match status" value="1"/>
</dbReference>
<dbReference type="GO" id="GO:0004553">
    <property type="term" value="F:hydrolase activity, hydrolyzing O-glycosyl compounds"/>
    <property type="evidence" value="ECO:0007669"/>
    <property type="project" value="InterPro"/>
</dbReference>
<dbReference type="SMART" id="SM00768">
    <property type="entry name" value="X8"/>
    <property type="match status" value="2"/>
</dbReference>